<dbReference type="EMBL" id="HBGQ01003750">
    <property type="protein sequence ID" value="CAD9365482.1"/>
    <property type="molecule type" value="Transcribed_RNA"/>
</dbReference>
<dbReference type="SUPFAM" id="SSF68906">
    <property type="entry name" value="SAP domain"/>
    <property type="match status" value="1"/>
</dbReference>
<dbReference type="Gene3D" id="3.30.710.10">
    <property type="entry name" value="Potassium Channel Kv1.1, Chain A"/>
    <property type="match status" value="1"/>
</dbReference>
<gene>
    <name evidence="3" type="ORF">AAND1436_LOCUS1940</name>
</gene>
<dbReference type="AlphaFoldDB" id="A0A7S2F0J0"/>
<dbReference type="InterPro" id="IPR011333">
    <property type="entry name" value="SKP1/BTB/POZ_sf"/>
</dbReference>
<evidence type="ECO:0000313" key="3">
    <source>
        <dbReference type="EMBL" id="CAD9365482.1"/>
    </source>
</evidence>
<dbReference type="Pfam" id="PF24570">
    <property type="entry name" value="BACK_BPM_SPOP"/>
    <property type="match status" value="1"/>
</dbReference>
<protein>
    <recommendedName>
        <fullName evidence="2">SAP domain-containing protein</fullName>
    </recommendedName>
</protein>
<dbReference type="PROSITE" id="PS50800">
    <property type="entry name" value="SAP"/>
    <property type="match status" value="1"/>
</dbReference>
<evidence type="ECO:0000259" key="2">
    <source>
        <dbReference type="PROSITE" id="PS50800"/>
    </source>
</evidence>
<dbReference type="Gene3D" id="1.10.720.30">
    <property type="entry name" value="SAP domain"/>
    <property type="match status" value="1"/>
</dbReference>
<reference evidence="3" key="1">
    <citation type="submission" date="2021-01" db="EMBL/GenBank/DDBJ databases">
        <authorList>
            <person name="Corre E."/>
            <person name="Pelletier E."/>
            <person name="Niang G."/>
            <person name="Scheremetjew M."/>
            <person name="Finn R."/>
            <person name="Kale V."/>
            <person name="Holt S."/>
            <person name="Cochrane G."/>
            <person name="Meng A."/>
            <person name="Brown T."/>
            <person name="Cohen L."/>
        </authorList>
    </citation>
    <scope>NUCLEOTIDE SEQUENCE</scope>
    <source>
        <strain evidence="3">CCMP2222</strain>
    </source>
</reference>
<proteinExistence type="inferred from homology"/>
<evidence type="ECO:0000256" key="1">
    <source>
        <dbReference type="ARBA" id="ARBA00010846"/>
    </source>
</evidence>
<sequence length="151" mass="16807">MDYLYSDEVDLSSLDLCCHLLKLAHRFEVVGLVGACVSTLEKGLDVPSAVERLMLADELELPGLKAVCCAYLAWPDRLPEAQASSQWERLVEQRPRLMAELLKAVAPPRKRGAEDRDWSVLSLAELRVECSSRRLPTSGSKAILIDRLSKS</sequence>
<dbReference type="InterPro" id="IPR003034">
    <property type="entry name" value="SAP_dom"/>
</dbReference>
<accession>A0A7S2F0J0</accession>
<dbReference type="InterPro" id="IPR036361">
    <property type="entry name" value="SAP_dom_sf"/>
</dbReference>
<dbReference type="Pfam" id="PF02037">
    <property type="entry name" value="SAP"/>
    <property type="match status" value="1"/>
</dbReference>
<dbReference type="InterPro" id="IPR056423">
    <property type="entry name" value="BACK_BPM_SPOP"/>
</dbReference>
<comment type="similarity">
    <text evidence="1">Belongs to the Tdpoz family.</text>
</comment>
<organism evidence="3">
    <name type="scientific">Alexandrium andersonii</name>
    <dbReference type="NCBI Taxonomy" id="327968"/>
    <lineage>
        <taxon>Eukaryota</taxon>
        <taxon>Sar</taxon>
        <taxon>Alveolata</taxon>
        <taxon>Dinophyceae</taxon>
        <taxon>Gonyaulacales</taxon>
        <taxon>Pyrocystaceae</taxon>
        <taxon>Alexandrium</taxon>
    </lineage>
</organism>
<name>A0A7S2F0J0_9DINO</name>
<feature type="domain" description="SAP" evidence="2">
    <location>
        <begin position="118"/>
        <end position="151"/>
    </location>
</feature>